<evidence type="ECO:0000313" key="1">
    <source>
        <dbReference type="EMBL" id="KDP43331.1"/>
    </source>
</evidence>
<dbReference type="Proteomes" id="UP000027138">
    <property type="component" value="Unassembled WGS sequence"/>
</dbReference>
<dbReference type="EMBL" id="KK914272">
    <property type="protein sequence ID" value="KDP43331.1"/>
    <property type="molecule type" value="Genomic_DNA"/>
</dbReference>
<dbReference type="AlphaFoldDB" id="A0A067L4E5"/>
<gene>
    <name evidence="1" type="ORF">JCGZ_26589</name>
</gene>
<keyword evidence="2" id="KW-1185">Reference proteome</keyword>
<proteinExistence type="predicted"/>
<sequence>MASSDLSGEEYLGSLGISLDDVNLTADASTHASITGIFAQDPHIRLDVAETSMSEIPIEILDPSHPVGAIIYPSRLGYLRQFDAGRNSHKELLGALAERWLKWGLWPFAYRAGSRLILIFRGRTTCLDGG</sequence>
<reference evidence="1 2" key="1">
    <citation type="journal article" date="2014" name="PLoS ONE">
        <title>Global Analysis of Gene Expression Profiles in Physic Nut (Jatropha curcas L.) Seedlings Exposed to Salt Stress.</title>
        <authorList>
            <person name="Zhang L."/>
            <person name="Zhang C."/>
            <person name="Wu P."/>
            <person name="Chen Y."/>
            <person name="Li M."/>
            <person name="Jiang H."/>
            <person name="Wu G."/>
        </authorList>
    </citation>
    <scope>NUCLEOTIDE SEQUENCE [LARGE SCALE GENOMIC DNA]</scope>
    <source>
        <strain evidence="2">cv. GZQX0401</strain>
        <tissue evidence="1">Young leaves</tissue>
    </source>
</reference>
<name>A0A067L4E5_JATCU</name>
<protein>
    <submittedName>
        <fullName evidence="1">Uncharacterized protein</fullName>
    </submittedName>
</protein>
<evidence type="ECO:0000313" key="2">
    <source>
        <dbReference type="Proteomes" id="UP000027138"/>
    </source>
</evidence>
<accession>A0A067L4E5</accession>
<organism evidence="1 2">
    <name type="scientific">Jatropha curcas</name>
    <name type="common">Barbados nut</name>
    <dbReference type="NCBI Taxonomy" id="180498"/>
    <lineage>
        <taxon>Eukaryota</taxon>
        <taxon>Viridiplantae</taxon>
        <taxon>Streptophyta</taxon>
        <taxon>Embryophyta</taxon>
        <taxon>Tracheophyta</taxon>
        <taxon>Spermatophyta</taxon>
        <taxon>Magnoliopsida</taxon>
        <taxon>eudicotyledons</taxon>
        <taxon>Gunneridae</taxon>
        <taxon>Pentapetalae</taxon>
        <taxon>rosids</taxon>
        <taxon>fabids</taxon>
        <taxon>Malpighiales</taxon>
        <taxon>Euphorbiaceae</taxon>
        <taxon>Crotonoideae</taxon>
        <taxon>Jatropheae</taxon>
        <taxon>Jatropha</taxon>
    </lineage>
</organism>
<dbReference type="OrthoDB" id="1493087at2759"/>